<accession>A0A8X6NSL7</accession>
<dbReference type="EMBL" id="BMAW01013180">
    <property type="protein sequence ID" value="GFT32531.1"/>
    <property type="molecule type" value="Genomic_DNA"/>
</dbReference>
<protein>
    <submittedName>
        <fullName evidence="1">Nucleic-acid-binding protein from transposon X-element</fullName>
    </submittedName>
</protein>
<dbReference type="Proteomes" id="UP000887013">
    <property type="component" value="Unassembled WGS sequence"/>
</dbReference>
<evidence type="ECO:0000313" key="2">
    <source>
        <dbReference type="Proteomes" id="UP000887013"/>
    </source>
</evidence>
<sequence>MLEYSCSANEISEKTKSKILGRIVKGKLKVFPETPNEHRIIQNFLSVQKLKSRTFEIQNEKMLKVVIRGLPADYDIKKLISEIQLQGFNPDHVSVLRNRRNNTNMPLILVVLKKTTETQDIYNICNTGYFRVKI</sequence>
<dbReference type="OrthoDB" id="6434386at2759"/>
<evidence type="ECO:0000313" key="1">
    <source>
        <dbReference type="EMBL" id="GFT32531.1"/>
    </source>
</evidence>
<reference evidence="1" key="1">
    <citation type="submission" date="2020-08" db="EMBL/GenBank/DDBJ databases">
        <title>Multicomponent nature underlies the extraordinary mechanical properties of spider dragline silk.</title>
        <authorList>
            <person name="Kono N."/>
            <person name="Nakamura H."/>
            <person name="Mori M."/>
            <person name="Yoshida Y."/>
            <person name="Ohtoshi R."/>
            <person name="Malay A.D."/>
            <person name="Moran D.A.P."/>
            <person name="Tomita M."/>
            <person name="Numata K."/>
            <person name="Arakawa K."/>
        </authorList>
    </citation>
    <scope>NUCLEOTIDE SEQUENCE</scope>
</reference>
<dbReference type="AlphaFoldDB" id="A0A8X6NSL7"/>
<organism evidence="1 2">
    <name type="scientific">Nephila pilipes</name>
    <name type="common">Giant wood spider</name>
    <name type="synonym">Nephila maculata</name>
    <dbReference type="NCBI Taxonomy" id="299642"/>
    <lineage>
        <taxon>Eukaryota</taxon>
        <taxon>Metazoa</taxon>
        <taxon>Ecdysozoa</taxon>
        <taxon>Arthropoda</taxon>
        <taxon>Chelicerata</taxon>
        <taxon>Arachnida</taxon>
        <taxon>Araneae</taxon>
        <taxon>Araneomorphae</taxon>
        <taxon>Entelegynae</taxon>
        <taxon>Araneoidea</taxon>
        <taxon>Nephilidae</taxon>
        <taxon>Nephila</taxon>
    </lineage>
</organism>
<proteinExistence type="predicted"/>
<keyword evidence="2" id="KW-1185">Reference proteome</keyword>
<gene>
    <name evidence="1" type="primary">ORF1_41</name>
    <name evidence="1" type="ORF">NPIL_345481</name>
</gene>
<comment type="caution">
    <text evidence="1">The sequence shown here is derived from an EMBL/GenBank/DDBJ whole genome shotgun (WGS) entry which is preliminary data.</text>
</comment>
<name>A0A8X6NSL7_NEPPI</name>